<proteinExistence type="predicted"/>
<accession>A0ABQ8C5W5</accession>
<evidence type="ECO:0000256" key="1">
    <source>
        <dbReference type="SAM" id="MobiDB-lite"/>
    </source>
</evidence>
<evidence type="ECO:0000313" key="3">
    <source>
        <dbReference type="Proteomes" id="UP000824890"/>
    </source>
</evidence>
<dbReference type="Proteomes" id="UP000824890">
    <property type="component" value="Unassembled WGS sequence"/>
</dbReference>
<name>A0ABQ8C5W5_BRANA</name>
<organism evidence="2 3">
    <name type="scientific">Brassica napus</name>
    <name type="common">Rape</name>
    <dbReference type="NCBI Taxonomy" id="3708"/>
    <lineage>
        <taxon>Eukaryota</taxon>
        <taxon>Viridiplantae</taxon>
        <taxon>Streptophyta</taxon>
        <taxon>Embryophyta</taxon>
        <taxon>Tracheophyta</taxon>
        <taxon>Spermatophyta</taxon>
        <taxon>Magnoliopsida</taxon>
        <taxon>eudicotyledons</taxon>
        <taxon>Gunneridae</taxon>
        <taxon>Pentapetalae</taxon>
        <taxon>rosids</taxon>
        <taxon>malvids</taxon>
        <taxon>Brassicales</taxon>
        <taxon>Brassicaceae</taxon>
        <taxon>Brassiceae</taxon>
        <taxon>Brassica</taxon>
    </lineage>
</organism>
<gene>
    <name evidence="2" type="ORF">HID58_035739</name>
</gene>
<reference evidence="2 3" key="1">
    <citation type="submission" date="2021-05" db="EMBL/GenBank/DDBJ databases">
        <title>Genome Assembly of Synthetic Allotetraploid Brassica napus Reveals Homoeologous Exchanges between Subgenomes.</title>
        <authorList>
            <person name="Davis J.T."/>
        </authorList>
    </citation>
    <scope>NUCLEOTIDE SEQUENCE [LARGE SCALE GENOMIC DNA]</scope>
    <source>
        <strain evidence="3">cv. Da-Ae</strain>
        <tissue evidence="2">Seedling</tissue>
    </source>
</reference>
<keyword evidence="3" id="KW-1185">Reference proteome</keyword>
<evidence type="ECO:0000313" key="2">
    <source>
        <dbReference type="EMBL" id="KAH0912418.1"/>
    </source>
</evidence>
<dbReference type="EMBL" id="JAGKQM010000009">
    <property type="protein sequence ID" value="KAH0912418.1"/>
    <property type="molecule type" value="Genomic_DNA"/>
</dbReference>
<sequence length="141" mass="16103">MVFGKASNFCGANLEKWGRIKHTRRCRDLGLAPPQLSPMRLKTEWWMVHFIHQSDMLLVWLVSTLPTPSPGKTIRTSKSIILPQSPHLVAMKTNQEDQDQVLKDQRRRRSTSPAETNALLKVKTKPMALVPLSRFFGNLKS</sequence>
<protein>
    <submittedName>
        <fullName evidence="2">Uncharacterized protein</fullName>
    </submittedName>
</protein>
<feature type="region of interest" description="Disordered" evidence="1">
    <location>
        <begin position="92"/>
        <end position="114"/>
    </location>
</feature>
<comment type="caution">
    <text evidence="2">The sequence shown here is derived from an EMBL/GenBank/DDBJ whole genome shotgun (WGS) entry which is preliminary data.</text>
</comment>